<name>C0GIH7_DETAL</name>
<keyword evidence="2" id="KW-1185">Reference proteome</keyword>
<dbReference type="Proteomes" id="UP000006443">
    <property type="component" value="Unassembled WGS sequence"/>
</dbReference>
<dbReference type="EMBL" id="ACJM01000012">
    <property type="protein sequence ID" value="EEG76838.1"/>
    <property type="molecule type" value="Genomic_DNA"/>
</dbReference>
<organism evidence="1 2">
    <name type="scientific">Dethiobacter alkaliphilus AHT 1</name>
    <dbReference type="NCBI Taxonomy" id="555088"/>
    <lineage>
        <taxon>Bacteria</taxon>
        <taxon>Bacillati</taxon>
        <taxon>Bacillota</taxon>
        <taxon>Dethiobacteria</taxon>
        <taxon>Dethiobacterales</taxon>
        <taxon>Dethiobacteraceae</taxon>
        <taxon>Dethiobacter</taxon>
    </lineage>
</organism>
<dbReference type="RefSeq" id="WP_008517533.1">
    <property type="nucleotide sequence ID" value="NZ_ACJM01000012.1"/>
</dbReference>
<protein>
    <submittedName>
        <fullName evidence="1">Uncharacterized protein</fullName>
    </submittedName>
</protein>
<accession>C0GIH7</accession>
<proteinExistence type="predicted"/>
<sequence length="48" mass="5216">MAECEKCNVEVKEDEVYKVNGVEMCEECSLKYQNPSKPCGGGPGSQTS</sequence>
<dbReference type="STRING" id="555088.DealDRAFT_2286"/>
<gene>
    <name evidence="1" type="ORF">DealDRAFT_2286</name>
</gene>
<evidence type="ECO:0000313" key="2">
    <source>
        <dbReference type="Proteomes" id="UP000006443"/>
    </source>
</evidence>
<evidence type="ECO:0000313" key="1">
    <source>
        <dbReference type="EMBL" id="EEG76838.1"/>
    </source>
</evidence>
<dbReference type="AlphaFoldDB" id="C0GIH7"/>
<reference evidence="1 2" key="1">
    <citation type="submission" date="2009-02" db="EMBL/GenBank/DDBJ databases">
        <title>Sequencing of the draft genome and assembly of Dethiobacter alkaliphilus AHT 1.</title>
        <authorList>
            <consortium name="US DOE Joint Genome Institute (JGI-PGF)"/>
            <person name="Lucas S."/>
            <person name="Copeland A."/>
            <person name="Lapidus A."/>
            <person name="Glavina del Rio T."/>
            <person name="Dalin E."/>
            <person name="Tice H."/>
            <person name="Bruce D."/>
            <person name="Goodwin L."/>
            <person name="Pitluck S."/>
            <person name="Larimer F."/>
            <person name="Land M.L."/>
            <person name="Hauser L."/>
            <person name="Muyzer G."/>
        </authorList>
    </citation>
    <scope>NUCLEOTIDE SEQUENCE [LARGE SCALE GENOMIC DNA]</scope>
    <source>
        <strain evidence="1 2">AHT 1</strain>
    </source>
</reference>
<comment type="caution">
    <text evidence="1">The sequence shown here is derived from an EMBL/GenBank/DDBJ whole genome shotgun (WGS) entry which is preliminary data.</text>
</comment>